<comment type="caution">
    <text evidence="1">The sequence shown here is derived from an EMBL/GenBank/DDBJ whole genome shotgun (WGS) entry which is preliminary data.</text>
</comment>
<reference evidence="1 2" key="1">
    <citation type="submission" date="2016-10" db="EMBL/GenBank/DDBJ databases">
        <authorList>
            <person name="Varghese N."/>
            <person name="Submissions S."/>
        </authorList>
    </citation>
    <scope>NUCLEOTIDE SEQUENCE [LARGE SCALE GENOMIC DNA]</scope>
    <source>
        <strain evidence="1 2">DSM 16392</strain>
    </source>
</reference>
<evidence type="ECO:0008006" key="3">
    <source>
        <dbReference type="Google" id="ProtNLM"/>
    </source>
</evidence>
<gene>
    <name evidence="1" type="ORF">SAMN04488518_113138</name>
</gene>
<dbReference type="EMBL" id="FOSK01000013">
    <property type="protein sequence ID" value="SFK99698.1"/>
    <property type="molecule type" value="Genomic_DNA"/>
</dbReference>
<proteinExistence type="predicted"/>
<accession>A0A1I4E1H6</accession>
<organism evidence="1 2">
    <name type="scientific">Pseudovibrio ascidiaceicola</name>
    <dbReference type="NCBI Taxonomy" id="285279"/>
    <lineage>
        <taxon>Bacteria</taxon>
        <taxon>Pseudomonadati</taxon>
        <taxon>Pseudomonadota</taxon>
        <taxon>Alphaproteobacteria</taxon>
        <taxon>Hyphomicrobiales</taxon>
        <taxon>Stappiaceae</taxon>
        <taxon>Pseudovibrio</taxon>
    </lineage>
</organism>
<evidence type="ECO:0000313" key="1">
    <source>
        <dbReference type="EMBL" id="SFK99698.1"/>
    </source>
</evidence>
<name>A0A1I4E1H6_9HYPH</name>
<evidence type="ECO:0000313" key="2">
    <source>
        <dbReference type="Proteomes" id="UP000199598"/>
    </source>
</evidence>
<keyword evidence="2" id="KW-1185">Reference proteome</keyword>
<dbReference type="RefSeq" id="WP_139226392.1">
    <property type="nucleotide sequence ID" value="NZ_FOSK01000013.1"/>
</dbReference>
<dbReference type="Proteomes" id="UP000199598">
    <property type="component" value="Unassembled WGS sequence"/>
</dbReference>
<sequence length="108" mass="12056">MSNQVDKEALSEAVKKILEVETVIESDKGSYMSKCATNREKIKEIKQDARDSGVPTKELNAVLKRKKLMDQVKAVVSNMDDDEAELVDQMELALGWADNDNEDQPEAA</sequence>
<protein>
    <recommendedName>
        <fullName evidence="3">Tubulin-specific chaperone A</fullName>
    </recommendedName>
</protein>